<dbReference type="GO" id="GO:0005886">
    <property type="term" value="C:plasma membrane"/>
    <property type="evidence" value="ECO:0007669"/>
    <property type="project" value="UniProtKB-SubCell"/>
</dbReference>
<proteinExistence type="inferred from homology"/>
<dbReference type="NCBIfam" id="NF006518">
    <property type="entry name" value="PRK08965.1-2"/>
    <property type="match status" value="1"/>
</dbReference>
<dbReference type="PANTHER" id="PTHR34584:SF1">
    <property type="entry name" value="NA(+)_H(+) ANTIPORTER SUBUNIT E1"/>
    <property type="match status" value="1"/>
</dbReference>
<keyword evidence="8" id="KW-1185">Reference proteome</keyword>
<dbReference type="RefSeq" id="WP_075147255.1">
    <property type="nucleotide sequence ID" value="NZ_CP018839.1"/>
</dbReference>
<dbReference type="KEGG" id="tcl:Tchl_0801"/>
<dbReference type="PIRSF" id="PIRSF019239">
    <property type="entry name" value="MrpE"/>
    <property type="match status" value="1"/>
</dbReference>
<evidence type="ECO:0000256" key="4">
    <source>
        <dbReference type="ARBA" id="ARBA00022692"/>
    </source>
</evidence>
<organism evidence="7 8">
    <name type="scientific">Thauera chlorobenzoica</name>
    <dbReference type="NCBI Taxonomy" id="96773"/>
    <lineage>
        <taxon>Bacteria</taxon>
        <taxon>Pseudomonadati</taxon>
        <taxon>Pseudomonadota</taxon>
        <taxon>Betaproteobacteria</taxon>
        <taxon>Rhodocyclales</taxon>
        <taxon>Zoogloeaceae</taxon>
        <taxon>Thauera</taxon>
    </lineage>
</organism>
<dbReference type="EMBL" id="CP018839">
    <property type="protein sequence ID" value="APR03665.1"/>
    <property type="molecule type" value="Genomic_DNA"/>
</dbReference>
<dbReference type="Proteomes" id="UP000185739">
    <property type="component" value="Chromosome"/>
</dbReference>
<keyword evidence="4" id="KW-0812">Transmembrane</keyword>
<comment type="subcellular location">
    <subcellularLocation>
        <location evidence="1">Cell membrane</location>
        <topology evidence="1">Multi-pass membrane protein</topology>
    </subcellularLocation>
</comment>
<sequence length="175" mass="19354">MSRNSAAGGGRSRAARWLPHPLLTLVLVALWMLLLNSFSVGGLLVGLGLGLLIPIATSDFWPGRPPVRAYRKVLSYSALVLWDVIVANLQVARLILFRRNERLRVRWVALPLELRSPEAITMLAGTITMTPGTVSCDLSADGRSLLVHCLDAPDAEDAVRQMKERYEARLKEIFP</sequence>
<evidence type="ECO:0000256" key="2">
    <source>
        <dbReference type="ARBA" id="ARBA00006228"/>
    </source>
</evidence>
<keyword evidence="5" id="KW-1133">Transmembrane helix</keyword>
<gene>
    <name evidence="7" type="ORF">Tchl_0801</name>
</gene>
<keyword evidence="6" id="KW-0472">Membrane</keyword>
<dbReference type="OrthoDB" id="9807187at2"/>
<dbReference type="PANTHER" id="PTHR34584">
    <property type="entry name" value="NA(+)/H(+) ANTIPORTER SUBUNIT E1"/>
    <property type="match status" value="1"/>
</dbReference>
<evidence type="ECO:0000313" key="8">
    <source>
        <dbReference type="Proteomes" id="UP000185739"/>
    </source>
</evidence>
<dbReference type="InterPro" id="IPR002758">
    <property type="entry name" value="Cation_antiport_E"/>
</dbReference>
<name>A0A1H5Y464_9RHOO</name>
<dbReference type="AlphaFoldDB" id="A0A1H5Y464"/>
<protein>
    <submittedName>
        <fullName evidence="7">Na(+) H(+) antiporter subunit E</fullName>
    </submittedName>
</protein>
<dbReference type="STRING" id="96773.Tchl_0801"/>
<keyword evidence="3" id="KW-1003">Cell membrane</keyword>
<reference evidence="7 8" key="1">
    <citation type="submission" date="2016-12" db="EMBL/GenBank/DDBJ databases">
        <title>Complete genome sequence of Thauera chlorobenzoica, a Betaproteobacterium degrading haloaromatics anaerobically to CO2 and halides.</title>
        <authorList>
            <person name="Goris T."/>
            <person name="Mergelsberg M."/>
            <person name="Boll M."/>
        </authorList>
    </citation>
    <scope>NUCLEOTIDE SEQUENCE [LARGE SCALE GENOMIC DNA]</scope>
    <source>
        <strain evidence="7 8">3CB1</strain>
    </source>
</reference>
<evidence type="ECO:0000256" key="6">
    <source>
        <dbReference type="ARBA" id="ARBA00023136"/>
    </source>
</evidence>
<evidence type="ECO:0000256" key="1">
    <source>
        <dbReference type="ARBA" id="ARBA00004651"/>
    </source>
</evidence>
<evidence type="ECO:0000313" key="7">
    <source>
        <dbReference type="EMBL" id="APR03665.1"/>
    </source>
</evidence>
<evidence type="ECO:0000256" key="3">
    <source>
        <dbReference type="ARBA" id="ARBA00022475"/>
    </source>
</evidence>
<dbReference type="Pfam" id="PF01899">
    <property type="entry name" value="MNHE"/>
    <property type="match status" value="1"/>
</dbReference>
<accession>A0A1H5Y464</accession>
<dbReference type="GO" id="GO:0008324">
    <property type="term" value="F:monoatomic cation transmembrane transporter activity"/>
    <property type="evidence" value="ECO:0007669"/>
    <property type="project" value="InterPro"/>
</dbReference>
<evidence type="ECO:0000256" key="5">
    <source>
        <dbReference type="ARBA" id="ARBA00022989"/>
    </source>
</evidence>
<comment type="similarity">
    <text evidence="2">Belongs to the CPA3 antiporters (TC 2.A.63) subunit E family.</text>
</comment>